<accession>A0A6J4SAW8</accession>
<reference evidence="2" key="1">
    <citation type="submission" date="2020-02" db="EMBL/GenBank/DDBJ databases">
        <authorList>
            <person name="Meier V. D."/>
        </authorList>
    </citation>
    <scope>NUCLEOTIDE SEQUENCE</scope>
    <source>
        <strain evidence="2">AVDCRST_MAG67</strain>
    </source>
</reference>
<dbReference type="EMBL" id="CADCVQ010000055">
    <property type="protein sequence ID" value="CAA9487750.1"/>
    <property type="molecule type" value="Genomic_DNA"/>
</dbReference>
<sequence length="44" mass="4952">DGPSRRRHVQPPAAAHGAGRALDRGRRPCAARRRRLRRRRTAGV</sequence>
<organism evidence="2">
    <name type="scientific">uncultured Solirubrobacteraceae bacterium</name>
    <dbReference type="NCBI Taxonomy" id="1162706"/>
    <lineage>
        <taxon>Bacteria</taxon>
        <taxon>Bacillati</taxon>
        <taxon>Actinomycetota</taxon>
        <taxon>Thermoleophilia</taxon>
        <taxon>Solirubrobacterales</taxon>
        <taxon>Solirubrobacteraceae</taxon>
        <taxon>environmental samples</taxon>
    </lineage>
</organism>
<feature type="non-terminal residue" evidence="2">
    <location>
        <position position="44"/>
    </location>
</feature>
<proteinExistence type="predicted"/>
<feature type="non-terminal residue" evidence="2">
    <location>
        <position position="1"/>
    </location>
</feature>
<protein>
    <submittedName>
        <fullName evidence="2">Uncharacterized protein</fullName>
    </submittedName>
</protein>
<feature type="compositionally biased region" description="Basic residues" evidence="1">
    <location>
        <begin position="27"/>
        <end position="44"/>
    </location>
</feature>
<evidence type="ECO:0000256" key="1">
    <source>
        <dbReference type="SAM" id="MobiDB-lite"/>
    </source>
</evidence>
<feature type="region of interest" description="Disordered" evidence="1">
    <location>
        <begin position="1"/>
        <end position="44"/>
    </location>
</feature>
<name>A0A6J4SAW8_9ACTN</name>
<dbReference type="AlphaFoldDB" id="A0A6J4SAW8"/>
<evidence type="ECO:0000313" key="2">
    <source>
        <dbReference type="EMBL" id="CAA9487750.1"/>
    </source>
</evidence>
<gene>
    <name evidence="2" type="ORF">AVDCRST_MAG67-1157</name>
</gene>